<dbReference type="RefSeq" id="XP_003323535.1">
    <property type="nucleotide sequence ID" value="XM_003323487.1"/>
</dbReference>
<keyword evidence="1" id="KW-0862">Zinc</keyword>
<evidence type="ECO:0000256" key="2">
    <source>
        <dbReference type="SAM" id="MobiDB-lite"/>
    </source>
</evidence>
<proteinExistence type="predicted"/>
<dbReference type="Proteomes" id="UP000008783">
    <property type="component" value="Unassembled WGS sequence"/>
</dbReference>
<evidence type="ECO:0000256" key="1">
    <source>
        <dbReference type="PROSITE-ProRule" id="PRU00325"/>
    </source>
</evidence>
<gene>
    <name evidence="4" type="ORF">PGTG_05437</name>
</gene>
<dbReference type="PANTHER" id="PTHR48159">
    <property type="entry name" value="MULE DOMAIN-CONTAINING PROTEIN"/>
    <property type="match status" value="1"/>
</dbReference>
<name>E3K4A6_PUCGT</name>
<dbReference type="OrthoDB" id="2399838at2759"/>
<protein>
    <recommendedName>
        <fullName evidence="3">SWIM-type domain-containing protein</fullName>
    </recommendedName>
</protein>
<organism evidence="4 5">
    <name type="scientific">Puccinia graminis f. sp. tritici (strain CRL 75-36-700-3 / race SCCL)</name>
    <name type="common">Black stem rust fungus</name>
    <dbReference type="NCBI Taxonomy" id="418459"/>
    <lineage>
        <taxon>Eukaryota</taxon>
        <taxon>Fungi</taxon>
        <taxon>Dikarya</taxon>
        <taxon>Basidiomycota</taxon>
        <taxon>Pucciniomycotina</taxon>
        <taxon>Pucciniomycetes</taxon>
        <taxon>Pucciniales</taxon>
        <taxon>Pucciniaceae</taxon>
        <taxon>Puccinia</taxon>
    </lineage>
</organism>
<keyword evidence="5" id="KW-1185">Reference proteome</keyword>
<evidence type="ECO:0000313" key="4">
    <source>
        <dbReference type="EMBL" id="EFP79116.1"/>
    </source>
</evidence>
<keyword evidence="1" id="KW-0863">Zinc-finger</keyword>
<feature type="domain" description="SWIM-type" evidence="3">
    <location>
        <begin position="114"/>
        <end position="155"/>
    </location>
</feature>
<dbReference type="AlphaFoldDB" id="E3K4A6"/>
<dbReference type="KEGG" id="pgr:PGTG_05437"/>
<dbReference type="PANTHER" id="PTHR48159:SF1">
    <property type="entry name" value="MEMBRANE-ASSOCIATED GIANT PROTEIN ANTIGEN, PUTATIVE-RELATED"/>
    <property type="match status" value="1"/>
</dbReference>
<dbReference type="PROSITE" id="PS50966">
    <property type="entry name" value="ZF_SWIM"/>
    <property type="match status" value="1"/>
</dbReference>
<evidence type="ECO:0000259" key="3">
    <source>
        <dbReference type="PROSITE" id="PS50966"/>
    </source>
</evidence>
<dbReference type="EMBL" id="DS178272">
    <property type="protein sequence ID" value="EFP79116.1"/>
    <property type="molecule type" value="Genomic_DNA"/>
</dbReference>
<reference evidence="5" key="2">
    <citation type="journal article" date="2011" name="Proc. Natl. Acad. Sci. U.S.A.">
        <title>Obligate biotrophy features unraveled by the genomic analysis of rust fungi.</title>
        <authorList>
            <person name="Duplessis S."/>
            <person name="Cuomo C.A."/>
            <person name="Lin Y.-C."/>
            <person name="Aerts A."/>
            <person name="Tisserant E."/>
            <person name="Veneault-Fourrey C."/>
            <person name="Joly D.L."/>
            <person name="Hacquard S."/>
            <person name="Amselem J."/>
            <person name="Cantarel B.L."/>
            <person name="Chiu R."/>
            <person name="Coutinho P.M."/>
            <person name="Feau N."/>
            <person name="Field M."/>
            <person name="Frey P."/>
            <person name="Gelhaye E."/>
            <person name="Goldberg J."/>
            <person name="Grabherr M.G."/>
            <person name="Kodira C.D."/>
            <person name="Kohler A."/>
            <person name="Kuees U."/>
            <person name="Lindquist E.A."/>
            <person name="Lucas S.M."/>
            <person name="Mago R."/>
            <person name="Mauceli E."/>
            <person name="Morin E."/>
            <person name="Murat C."/>
            <person name="Pangilinan J.L."/>
            <person name="Park R."/>
            <person name="Pearson M."/>
            <person name="Quesneville H."/>
            <person name="Rouhier N."/>
            <person name="Sakthikumar S."/>
            <person name="Salamov A.A."/>
            <person name="Schmutz J."/>
            <person name="Selles B."/>
            <person name="Shapiro H."/>
            <person name="Tanguay P."/>
            <person name="Tuskan G.A."/>
            <person name="Henrissat B."/>
            <person name="Van de Peer Y."/>
            <person name="Rouze P."/>
            <person name="Ellis J.G."/>
            <person name="Dodds P.N."/>
            <person name="Schein J.E."/>
            <person name="Zhong S."/>
            <person name="Hamelin R.C."/>
            <person name="Grigoriev I.V."/>
            <person name="Szabo L.J."/>
            <person name="Martin F."/>
        </authorList>
    </citation>
    <scope>NUCLEOTIDE SEQUENCE [LARGE SCALE GENOMIC DNA]</scope>
    <source>
        <strain evidence="5">CRL 75-36-700-3 / race SCCL</strain>
    </source>
</reference>
<reference key="1">
    <citation type="submission" date="2007-01" db="EMBL/GenBank/DDBJ databases">
        <title>The Genome Sequence of Puccinia graminis f. sp. tritici Strain CRL 75-36-700-3.</title>
        <authorList>
            <consortium name="The Broad Institute Genome Sequencing Platform"/>
            <person name="Birren B."/>
            <person name="Lander E."/>
            <person name="Galagan J."/>
            <person name="Nusbaum C."/>
            <person name="Devon K."/>
            <person name="Cuomo C."/>
            <person name="Jaffe D."/>
            <person name="Butler J."/>
            <person name="Alvarez P."/>
            <person name="Gnerre S."/>
            <person name="Grabherr M."/>
            <person name="Mauceli E."/>
            <person name="Brockman W."/>
            <person name="Young S."/>
            <person name="LaButti K."/>
            <person name="Sykes S."/>
            <person name="DeCaprio D."/>
            <person name="Crawford M."/>
            <person name="Koehrsen M."/>
            <person name="Engels R."/>
            <person name="Montgomery P."/>
            <person name="Pearson M."/>
            <person name="Howarth C."/>
            <person name="Larson L."/>
            <person name="White J."/>
            <person name="Zeng Q."/>
            <person name="Kodira C."/>
            <person name="Yandava C."/>
            <person name="Alvarado L."/>
            <person name="O'Leary S."/>
            <person name="Szabo L."/>
            <person name="Dean R."/>
            <person name="Schein J."/>
        </authorList>
    </citation>
    <scope>NUCLEOTIDE SEQUENCE</scope>
    <source>
        <strain>CRL 75-36-700-3</strain>
    </source>
</reference>
<evidence type="ECO:0000313" key="5">
    <source>
        <dbReference type="Proteomes" id="UP000008783"/>
    </source>
</evidence>
<dbReference type="GO" id="GO:0008270">
    <property type="term" value="F:zinc ion binding"/>
    <property type="evidence" value="ECO:0007669"/>
    <property type="project" value="UniProtKB-KW"/>
</dbReference>
<keyword evidence="1" id="KW-0479">Metal-binding</keyword>
<sequence length="434" mass="49399">MLAVTTPHQGIHTNNYTEAWHRILKEQFVDTQERRRIDEVVQILTDEVHTSYLMTQSQVSEGITAQRTNQFQSHAKARADGYTAEILALLGIAVYKFQAHYCVSSFTNTATTFYLVRYTELKGVELGRVTSCSCEYFMLYGSACKHMYYLSSEYNLLVVENPMEYRIKPTSYPGIAMDPSNTSEWVPDHSSMRQEAPVPPIEDRPRPNDGSKGPSKKRRTETDSELPPSLVVPAQASSDDTQPLLTADELVQVIRNRGETVESMRMPNYTTSNQLLNMSVEETTRHLANLAASVVTALKGMNEILKFAKTRRLLSLRSSPETMWWFMERGVKILMEVLDRCPKAPKAQIVYFPGISVVQCLPRDQVKQLMDRLQKAGWKALTLALGHLTHKDHKIDFIANSTVFEMECLRAVCWGFLGSMENMVKGQKDRKQQR</sequence>
<dbReference type="InParanoid" id="E3K4A6"/>
<dbReference type="GeneID" id="10530939"/>
<dbReference type="InterPro" id="IPR007527">
    <property type="entry name" value="Znf_SWIM"/>
</dbReference>
<accession>E3K4A6</accession>
<dbReference type="HOGENOM" id="CLU_631823_0_0_1"/>
<dbReference type="VEuPathDB" id="FungiDB:PGTG_05437"/>
<feature type="region of interest" description="Disordered" evidence="2">
    <location>
        <begin position="178"/>
        <end position="243"/>
    </location>
</feature>